<proteinExistence type="predicted"/>
<keyword evidence="1" id="KW-0472">Membrane</keyword>
<protein>
    <submittedName>
        <fullName evidence="2">Uncharacterized protein</fullName>
    </submittedName>
</protein>
<keyword evidence="3" id="KW-1185">Reference proteome</keyword>
<dbReference type="AlphaFoldDB" id="A0A838B1G4"/>
<keyword evidence="1" id="KW-1133">Transmembrane helix</keyword>
<dbReference type="EMBL" id="JACDTY010000001">
    <property type="protein sequence ID" value="MBA1139360.1"/>
    <property type="molecule type" value="Genomic_DNA"/>
</dbReference>
<accession>A0A838B1G4</accession>
<sequence length="93" mass="10733">MAERFHENEIAYRGYMVMADIYQRGLTSMISEVIAFALMIYLISTYSRISAIALSACLIAYVTWKDNKQVNKMLETMAKMEELYPAAQKHPRS</sequence>
<comment type="caution">
    <text evidence="2">The sequence shown here is derived from an EMBL/GenBank/DDBJ whole genome shotgun (WGS) entry which is preliminary data.</text>
</comment>
<dbReference type="RefSeq" id="WP_181056039.1">
    <property type="nucleotide sequence ID" value="NZ_JACDTY010000001.1"/>
</dbReference>
<evidence type="ECO:0000313" key="2">
    <source>
        <dbReference type="EMBL" id="MBA1139360.1"/>
    </source>
</evidence>
<organism evidence="2 3">
    <name type="scientific">Mesorhizobium neociceri</name>
    <dbReference type="NCBI Taxonomy" id="1307853"/>
    <lineage>
        <taxon>Bacteria</taxon>
        <taxon>Pseudomonadati</taxon>
        <taxon>Pseudomonadota</taxon>
        <taxon>Alphaproteobacteria</taxon>
        <taxon>Hyphomicrobiales</taxon>
        <taxon>Phyllobacteriaceae</taxon>
        <taxon>Mesorhizobium</taxon>
    </lineage>
</organism>
<evidence type="ECO:0000256" key="1">
    <source>
        <dbReference type="SAM" id="Phobius"/>
    </source>
</evidence>
<evidence type="ECO:0000313" key="3">
    <source>
        <dbReference type="Proteomes" id="UP000558284"/>
    </source>
</evidence>
<reference evidence="2 3" key="1">
    <citation type="submission" date="2020-07" db="EMBL/GenBank/DDBJ databases">
        <title>Definition of the novel symbiovar canariense within Mesorhizobium novociceri, a new species of genus Mesorhizobium nodulating Cicer canariense in the Caldera de Taburiente National Park (La Palma, Canary Islands).</title>
        <authorList>
            <person name="Leon-Barrios M."/>
            <person name="Perez-Yepez J."/>
            <person name="Flores-Felix J.D."/>
            <person name="Ramirez-Baena M.H."/>
            <person name="Pulido-Suarez L."/>
            <person name="Igual J.M."/>
            <person name="Velazquez E."/>
            <person name="Peix A."/>
        </authorList>
    </citation>
    <scope>NUCLEOTIDE SEQUENCE [LARGE SCALE GENOMIC DNA]</scope>
    <source>
        <strain evidence="2 3">CCANP35</strain>
    </source>
</reference>
<dbReference type="Proteomes" id="UP000558284">
    <property type="component" value="Unassembled WGS sequence"/>
</dbReference>
<keyword evidence="1" id="KW-0812">Transmembrane</keyword>
<name>A0A838B1G4_9HYPH</name>
<gene>
    <name evidence="2" type="ORF">H0241_03680</name>
</gene>
<feature type="transmembrane region" description="Helical" evidence="1">
    <location>
        <begin position="21"/>
        <end position="43"/>
    </location>
</feature>
<feature type="transmembrane region" description="Helical" evidence="1">
    <location>
        <begin position="49"/>
        <end position="64"/>
    </location>
</feature>